<keyword evidence="3" id="KW-1003">Cell membrane</keyword>
<dbReference type="SUPFAM" id="SSF103473">
    <property type="entry name" value="MFS general substrate transporter"/>
    <property type="match status" value="1"/>
</dbReference>
<dbReference type="AlphaFoldDB" id="A0A975BZD2"/>
<accession>A0A975BZD2</accession>
<reference evidence="9" key="1">
    <citation type="submission" date="2020-09" db="EMBL/GenBank/DDBJ databases">
        <title>Brevundimonas sp. LVF2 isolated from a puddle in Goettingen, Germany.</title>
        <authorList>
            <person name="Friedrich I."/>
            <person name="Klassen A."/>
            <person name="Hannes N."/>
            <person name="Schneider D."/>
            <person name="Hertel R."/>
            <person name="Daniel R."/>
        </authorList>
    </citation>
    <scope>NUCLEOTIDE SEQUENCE</scope>
    <source>
        <strain evidence="9">LVF2</strain>
    </source>
</reference>
<dbReference type="Proteomes" id="UP000663918">
    <property type="component" value="Chromosome"/>
</dbReference>
<sequence length="549" mass="58237">MTAQAVPAQPTTPRSPLGYRQFRELWTANAASNLGSQIQVVGAAWLMASLTHSPQIIALVQTAISLPTVLFILAGGALADNYDRRTIMLTSQIAMLVTAVLLAGLTLTHLIAPWSLLALTFVISMFGSLNNPCWQASVRDILPRDMISRAVALNSMSINLARTVGPALGGALVVAAGVAVAFVANAISFVAFIVALIRWTPIRHPRTAPREKILPAMAAGVRYAVHAPNVRNAVVRGGLSGLSASAVFALLPVVARQQMHGNAMLYGLLLAAFGGGAIVSAWVGGRLRARLAPDQIVGVAVVCLAGGLAILGLAPHPVVAALGAALCGSGWVLAHSTYNTTVQLSAPSWVTARSLALYQTATFAGMAVGSGLFGWVAEHFGVSMALLSAGGAQAAAGVVGLFLPLPRFEDLRVEPLGRWQAPSTAIDVDADDGPVQVQLEYRPDPERIADFLAAMARRQRIRSRDGARDWMLWQDLGDATRWIESYRVATWADYLRHNQRRTVADRDNSDLLRQLNAGGAGPVITRWVGRRRASGPALTRPAEQGDLLP</sequence>
<feature type="transmembrane region" description="Helical" evidence="7">
    <location>
        <begin position="111"/>
        <end position="129"/>
    </location>
</feature>
<keyword evidence="4 7" id="KW-0812">Transmembrane</keyword>
<dbReference type="Pfam" id="PF05977">
    <property type="entry name" value="MFS_3"/>
    <property type="match status" value="1"/>
</dbReference>
<feature type="transmembrane region" description="Helical" evidence="7">
    <location>
        <begin position="263"/>
        <end position="284"/>
    </location>
</feature>
<evidence type="ECO:0000259" key="8">
    <source>
        <dbReference type="PROSITE" id="PS50850"/>
    </source>
</evidence>
<dbReference type="InterPro" id="IPR020846">
    <property type="entry name" value="MFS_dom"/>
</dbReference>
<dbReference type="CDD" id="cd06173">
    <property type="entry name" value="MFS_MefA_like"/>
    <property type="match status" value="1"/>
</dbReference>
<feature type="transmembrane region" description="Helical" evidence="7">
    <location>
        <begin position="382"/>
        <end position="403"/>
    </location>
</feature>
<keyword evidence="5 7" id="KW-1133">Transmembrane helix</keyword>
<evidence type="ECO:0000256" key="4">
    <source>
        <dbReference type="ARBA" id="ARBA00022692"/>
    </source>
</evidence>
<dbReference type="PANTHER" id="PTHR23513">
    <property type="entry name" value="INTEGRAL MEMBRANE EFFLUX PROTEIN-RELATED"/>
    <property type="match status" value="1"/>
</dbReference>
<evidence type="ECO:0000313" key="10">
    <source>
        <dbReference type="Proteomes" id="UP000663918"/>
    </source>
</evidence>
<dbReference type="Gene3D" id="1.20.1250.20">
    <property type="entry name" value="MFS general substrate transporter like domains"/>
    <property type="match status" value="1"/>
</dbReference>
<feature type="domain" description="Major facilitator superfamily (MFS) profile" evidence="8">
    <location>
        <begin position="1"/>
        <end position="409"/>
    </location>
</feature>
<dbReference type="GO" id="GO:0005886">
    <property type="term" value="C:plasma membrane"/>
    <property type="evidence" value="ECO:0007669"/>
    <property type="project" value="UniProtKB-SubCell"/>
</dbReference>
<evidence type="ECO:0000256" key="2">
    <source>
        <dbReference type="ARBA" id="ARBA00022448"/>
    </source>
</evidence>
<dbReference type="EMBL" id="CP062222">
    <property type="protein sequence ID" value="QTC89882.1"/>
    <property type="molecule type" value="Genomic_DNA"/>
</dbReference>
<feature type="transmembrane region" description="Helical" evidence="7">
    <location>
        <begin position="355"/>
        <end position="376"/>
    </location>
</feature>
<keyword evidence="2" id="KW-0813">Transport</keyword>
<feature type="transmembrane region" description="Helical" evidence="7">
    <location>
        <begin position="318"/>
        <end position="334"/>
    </location>
</feature>
<evidence type="ECO:0000256" key="6">
    <source>
        <dbReference type="ARBA" id="ARBA00023136"/>
    </source>
</evidence>
<evidence type="ECO:0000256" key="3">
    <source>
        <dbReference type="ARBA" id="ARBA00022475"/>
    </source>
</evidence>
<comment type="subcellular location">
    <subcellularLocation>
        <location evidence="1">Cell membrane</location>
        <topology evidence="1">Multi-pass membrane protein</topology>
    </subcellularLocation>
</comment>
<feature type="transmembrane region" description="Helical" evidence="7">
    <location>
        <begin position="233"/>
        <end position="251"/>
    </location>
</feature>
<keyword evidence="6 7" id="KW-0472">Membrane</keyword>
<protein>
    <submittedName>
        <fullName evidence="9">MFS transporter</fullName>
    </submittedName>
</protein>
<dbReference type="PANTHER" id="PTHR23513:SF11">
    <property type="entry name" value="STAPHYLOFERRIN A TRANSPORTER"/>
    <property type="match status" value="1"/>
</dbReference>
<dbReference type="GO" id="GO:0022857">
    <property type="term" value="F:transmembrane transporter activity"/>
    <property type="evidence" value="ECO:0007669"/>
    <property type="project" value="InterPro"/>
</dbReference>
<dbReference type="InterPro" id="IPR036259">
    <property type="entry name" value="MFS_trans_sf"/>
</dbReference>
<evidence type="ECO:0000256" key="7">
    <source>
        <dbReference type="SAM" id="Phobius"/>
    </source>
</evidence>
<dbReference type="RefSeq" id="WP_207868241.1">
    <property type="nucleotide sequence ID" value="NZ_CP062222.1"/>
</dbReference>
<dbReference type="PRINTS" id="PR01035">
    <property type="entry name" value="TCRTETA"/>
</dbReference>
<organism evidence="9 10">
    <name type="scientific">Brevundimonas goettingensis</name>
    <dbReference type="NCBI Taxonomy" id="2774190"/>
    <lineage>
        <taxon>Bacteria</taxon>
        <taxon>Pseudomonadati</taxon>
        <taxon>Pseudomonadota</taxon>
        <taxon>Alphaproteobacteria</taxon>
        <taxon>Caulobacterales</taxon>
        <taxon>Caulobacteraceae</taxon>
        <taxon>Brevundimonas</taxon>
    </lineage>
</organism>
<dbReference type="KEGG" id="bgoe:IFJ75_11290"/>
<dbReference type="PROSITE" id="PS50850">
    <property type="entry name" value="MFS"/>
    <property type="match status" value="1"/>
</dbReference>
<feature type="transmembrane region" description="Helical" evidence="7">
    <location>
        <begin position="174"/>
        <end position="197"/>
    </location>
</feature>
<feature type="transmembrane region" description="Helical" evidence="7">
    <location>
        <begin position="296"/>
        <end position="312"/>
    </location>
</feature>
<feature type="transmembrane region" description="Helical" evidence="7">
    <location>
        <begin position="56"/>
        <end position="79"/>
    </location>
</feature>
<evidence type="ECO:0000256" key="1">
    <source>
        <dbReference type="ARBA" id="ARBA00004651"/>
    </source>
</evidence>
<proteinExistence type="predicted"/>
<dbReference type="InterPro" id="IPR010290">
    <property type="entry name" value="TM_effector"/>
</dbReference>
<keyword evidence="10" id="KW-1185">Reference proteome</keyword>
<gene>
    <name evidence="9" type="ORF">IFJ75_11290</name>
</gene>
<name>A0A975BZD2_9CAUL</name>
<evidence type="ECO:0000313" key="9">
    <source>
        <dbReference type="EMBL" id="QTC89882.1"/>
    </source>
</evidence>
<dbReference type="InterPro" id="IPR001958">
    <property type="entry name" value="Tet-R_TetA/multi-R_MdtG-like"/>
</dbReference>
<evidence type="ECO:0000256" key="5">
    <source>
        <dbReference type="ARBA" id="ARBA00022989"/>
    </source>
</evidence>